<feature type="site" description="Transition state stabilizer" evidence="7">
    <location>
        <position position="36"/>
    </location>
</feature>
<comment type="pathway">
    <text evidence="2 7">Isoprenoid biosynthesis; isopentenyl diphosphate biosynthesis via DXP pathway; isopentenyl diphosphate from 1-deoxy-D-xylulose 5-phosphate: step 2/6.</text>
</comment>
<comment type="caution">
    <text evidence="8">The sequence shown here is derived from an EMBL/GenBank/DDBJ whole genome shotgun (WGS) entry which is preliminary data.</text>
</comment>
<dbReference type="CDD" id="cd02516">
    <property type="entry name" value="CDP-ME_synthetase"/>
    <property type="match status" value="1"/>
</dbReference>
<keyword evidence="6 7" id="KW-0414">Isoprene biosynthesis</keyword>
<feature type="site" description="Positions MEP for the nucleophilic attack" evidence="7">
    <location>
        <position position="169"/>
    </location>
</feature>
<dbReference type="RefSeq" id="WP_130358678.1">
    <property type="nucleotide sequence ID" value="NZ_SGXC01000002.1"/>
</dbReference>
<dbReference type="PANTHER" id="PTHR32125:SF4">
    <property type="entry name" value="2-C-METHYL-D-ERYTHRITOL 4-PHOSPHATE CYTIDYLYLTRANSFERASE, CHLOROPLASTIC"/>
    <property type="match status" value="1"/>
</dbReference>
<dbReference type="InterPro" id="IPR001228">
    <property type="entry name" value="IspD"/>
</dbReference>
<proteinExistence type="inferred from homology"/>
<dbReference type="HAMAP" id="MF_00108">
    <property type="entry name" value="IspD"/>
    <property type="match status" value="1"/>
</dbReference>
<dbReference type="InterPro" id="IPR034683">
    <property type="entry name" value="IspD/TarI"/>
</dbReference>
<comment type="catalytic activity">
    <reaction evidence="1 7">
        <text>2-C-methyl-D-erythritol 4-phosphate + CTP + H(+) = 4-CDP-2-C-methyl-D-erythritol + diphosphate</text>
        <dbReference type="Rhea" id="RHEA:13429"/>
        <dbReference type="ChEBI" id="CHEBI:15378"/>
        <dbReference type="ChEBI" id="CHEBI:33019"/>
        <dbReference type="ChEBI" id="CHEBI:37563"/>
        <dbReference type="ChEBI" id="CHEBI:57823"/>
        <dbReference type="ChEBI" id="CHEBI:58262"/>
        <dbReference type="EC" id="2.7.7.60"/>
    </reaction>
</comment>
<keyword evidence="4 7" id="KW-0808">Transferase</keyword>
<evidence type="ECO:0000256" key="5">
    <source>
        <dbReference type="ARBA" id="ARBA00022695"/>
    </source>
</evidence>
<evidence type="ECO:0000313" key="8">
    <source>
        <dbReference type="EMBL" id="RZS81102.1"/>
    </source>
</evidence>
<dbReference type="Proteomes" id="UP000292445">
    <property type="component" value="Unassembled WGS sequence"/>
</dbReference>
<gene>
    <name evidence="7" type="primary">ispD</name>
    <name evidence="8" type="ORF">EV675_3720</name>
</gene>
<reference evidence="8 9" key="1">
    <citation type="submission" date="2019-02" db="EMBL/GenBank/DDBJ databases">
        <title>Genomic Encyclopedia of Type Strains, Phase IV (KMG-IV): sequencing the most valuable type-strain genomes for metagenomic binning, comparative biology and taxonomic classification.</title>
        <authorList>
            <person name="Goeker M."/>
        </authorList>
    </citation>
    <scope>NUCLEOTIDE SEQUENCE [LARGE SCALE GENOMIC DNA]</scope>
    <source>
        <strain evidence="8 9">K24</strain>
    </source>
</reference>
<evidence type="ECO:0000256" key="2">
    <source>
        <dbReference type="ARBA" id="ARBA00004787"/>
    </source>
</evidence>
<sequence>MRPISRLIAIVPAGGVGARAADPAQDPAACAPVQPKQYRLLRGQPMLRHAVQALLRDDRIGQVVVAVGPDDTLAGAALAGLPRVACLPCGGATRADTVTNALARCGAEADDWVLVHDAARPGLPPAVLQALIDACLDDEVGGLVAMPVADTIKTQGGGAVPRVAGTVPRDGLWQAQTPQMFRAGLLRRALAHAAVRGLAVTDEASAVEALGLAPRLVAGTLSNFKVTWPQDFALMEKLLDET</sequence>
<evidence type="ECO:0000256" key="7">
    <source>
        <dbReference type="HAMAP-Rule" id="MF_00108"/>
    </source>
</evidence>
<dbReference type="FunFam" id="3.90.550.10:FF:000003">
    <property type="entry name" value="2-C-methyl-D-erythritol 4-phosphate cytidylyltransferase"/>
    <property type="match status" value="1"/>
</dbReference>
<accession>A0A4Q7NDH2</accession>
<dbReference type="Pfam" id="PF01128">
    <property type="entry name" value="IspD"/>
    <property type="match status" value="1"/>
</dbReference>
<dbReference type="AlphaFoldDB" id="A0A4Q7NDH2"/>
<dbReference type="GO" id="GO:0050518">
    <property type="term" value="F:2-C-methyl-D-erythritol 4-phosphate cytidylyltransferase activity"/>
    <property type="evidence" value="ECO:0007669"/>
    <property type="project" value="UniProtKB-UniRule"/>
</dbReference>
<evidence type="ECO:0000256" key="4">
    <source>
        <dbReference type="ARBA" id="ARBA00022679"/>
    </source>
</evidence>
<name>A0A4Q7NDH2_9BURK</name>
<evidence type="ECO:0000256" key="6">
    <source>
        <dbReference type="ARBA" id="ARBA00023229"/>
    </source>
</evidence>
<dbReference type="InterPro" id="IPR050088">
    <property type="entry name" value="IspD/TarI_cytidylyltransf_bact"/>
</dbReference>
<dbReference type="InterPro" id="IPR018294">
    <property type="entry name" value="ISPD_synthase_CS"/>
</dbReference>
<feature type="site" description="Positions MEP for the nucleophilic attack" evidence="7">
    <location>
        <position position="225"/>
    </location>
</feature>
<dbReference type="OrthoDB" id="9806837at2"/>
<dbReference type="PANTHER" id="PTHR32125">
    <property type="entry name" value="2-C-METHYL-D-ERYTHRITOL 4-PHOSPHATE CYTIDYLYLTRANSFERASE, CHLOROPLASTIC"/>
    <property type="match status" value="1"/>
</dbReference>
<dbReference type="SUPFAM" id="SSF53448">
    <property type="entry name" value="Nucleotide-diphospho-sugar transferases"/>
    <property type="match status" value="1"/>
</dbReference>
<comment type="similarity">
    <text evidence="3 7">Belongs to the IspD/TarI cytidylyltransferase family. IspD subfamily.</text>
</comment>
<dbReference type="NCBIfam" id="TIGR00453">
    <property type="entry name" value="ispD"/>
    <property type="match status" value="1"/>
</dbReference>
<dbReference type="GO" id="GO:0019288">
    <property type="term" value="P:isopentenyl diphosphate biosynthetic process, methylerythritol 4-phosphate pathway"/>
    <property type="evidence" value="ECO:0007669"/>
    <property type="project" value="UniProtKB-UniRule"/>
</dbReference>
<dbReference type="EMBL" id="SGXC01000002">
    <property type="protein sequence ID" value="RZS81102.1"/>
    <property type="molecule type" value="Genomic_DNA"/>
</dbReference>
<evidence type="ECO:0000313" key="9">
    <source>
        <dbReference type="Proteomes" id="UP000292445"/>
    </source>
</evidence>
<dbReference type="UniPathway" id="UPA00056">
    <property type="reaction ID" value="UER00093"/>
</dbReference>
<dbReference type="EC" id="2.7.7.60" evidence="7"/>
<evidence type="ECO:0000256" key="1">
    <source>
        <dbReference type="ARBA" id="ARBA00001282"/>
    </source>
</evidence>
<keyword evidence="9" id="KW-1185">Reference proteome</keyword>
<keyword evidence="5 7" id="KW-0548">Nucleotidyltransferase</keyword>
<dbReference type="PROSITE" id="PS01295">
    <property type="entry name" value="ISPD"/>
    <property type="match status" value="1"/>
</dbReference>
<evidence type="ECO:0000256" key="3">
    <source>
        <dbReference type="ARBA" id="ARBA00009789"/>
    </source>
</evidence>
<organism evidence="8 9">
    <name type="scientific">Pigmentiphaga kullae</name>
    <dbReference type="NCBI Taxonomy" id="151784"/>
    <lineage>
        <taxon>Bacteria</taxon>
        <taxon>Pseudomonadati</taxon>
        <taxon>Pseudomonadota</taxon>
        <taxon>Betaproteobacteria</taxon>
        <taxon>Burkholderiales</taxon>
        <taxon>Alcaligenaceae</taxon>
        <taxon>Pigmentiphaga</taxon>
    </lineage>
</organism>
<dbReference type="Gene3D" id="3.90.550.10">
    <property type="entry name" value="Spore Coat Polysaccharide Biosynthesis Protein SpsA, Chain A"/>
    <property type="match status" value="1"/>
</dbReference>
<protein>
    <recommendedName>
        <fullName evidence="7">2-C-methyl-D-erythritol 4-phosphate cytidylyltransferase</fullName>
        <ecNumber evidence="7">2.7.7.60</ecNumber>
    </recommendedName>
    <alternativeName>
        <fullName evidence="7">4-diphosphocytidyl-2C-methyl-D-erythritol synthase</fullName>
    </alternativeName>
    <alternativeName>
        <fullName evidence="7">MEP cytidylyltransferase</fullName>
        <shortName evidence="7">MCT</shortName>
    </alternativeName>
</protein>
<comment type="function">
    <text evidence="7">Catalyzes the formation of 4-diphosphocytidyl-2-C-methyl-D-erythritol from CTP and 2-C-methyl-D-erythritol 4-phosphate (MEP).</text>
</comment>
<dbReference type="InterPro" id="IPR029044">
    <property type="entry name" value="Nucleotide-diphossugar_trans"/>
</dbReference>
<feature type="site" description="Transition state stabilizer" evidence="7">
    <location>
        <position position="19"/>
    </location>
</feature>